<gene>
    <name evidence="8" type="ORF">SAMN05660477_01866</name>
</gene>
<evidence type="ECO:0000313" key="9">
    <source>
        <dbReference type="Proteomes" id="UP000191112"/>
    </source>
</evidence>
<dbReference type="InterPro" id="IPR000683">
    <property type="entry name" value="Gfo/Idh/MocA-like_OxRdtase_N"/>
</dbReference>
<comment type="cofactor">
    <cofactor evidence="1">
        <name>NAD(+)</name>
        <dbReference type="ChEBI" id="CHEBI:57540"/>
    </cofactor>
</comment>
<feature type="domain" description="Gfo/Idh/MocA-like oxidoreductase N-terminal" evidence="6">
    <location>
        <begin position="41"/>
        <end position="165"/>
    </location>
</feature>
<dbReference type="GO" id="GO:0000166">
    <property type="term" value="F:nucleotide binding"/>
    <property type="evidence" value="ECO:0007669"/>
    <property type="project" value="InterPro"/>
</dbReference>
<evidence type="ECO:0000256" key="4">
    <source>
        <dbReference type="ARBA" id="ARBA00023027"/>
    </source>
</evidence>
<sequence length="465" mass="52480">MATNRRDFIKTASLAGFGALVLPNTMFGNIIYPKDSKLQKVRVGLIGVGLRGQNHLELLAKRDDVEVVAFADPSTIMLKSAQDILKKYNRPAAKEFSNGDYDYRNLLQLNNIDAVVIASPWEWHHKQGIEAMQSKKIVGMEVGGAITLGECWDYIKTYERTKVPLFAMENVNYRRDVMAVLNMVRKGMFGELVHGRGGYQHDLRGVLFNDGVTPYNSGVEFGAKGFSEAKWRTQHYVDRNGELYPTHGLGPIAAMMDINRGNSLTHLSSFSSKALGLHKYIVDHPKGGENHPNAKVKFNQGDVVTTQIACANGETILLTHDTSLQRPYDLGFRVQGTEGLWQDFGSGGLDQGHIYFEKMMNHTHKWDNSEKWLKENDHPLWKKYENDTKGAGHGGMDFFVMNTFIECIKRNIEFPLDVYDLATWYSITPLSEKSIKHQGKVMEIPDFTNGAWKNRKPVFGLSDEL</sequence>
<dbReference type="InterPro" id="IPR050463">
    <property type="entry name" value="Gfo/Idh/MocA_oxidrdct_glycsds"/>
</dbReference>
<evidence type="ECO:0000256" key="2">
    <source>
        <dbReference type="ARBA" id="ARBA00009329"/>
    </source>
</evidence>
<evidence type="ECO:0000256" key="1">
    <source>
        <dbReference type="ARBA" id="ARBA00001911"/>
    </source>
</evidence>
<dbReference type="OrthoDB" id="9771072at2"/>
<dbReference type="Pfam" id="PF21252">
    <property type="entry name" value="Glyco_hydro_109_C"/>
    <property type="match status" value="1"/>
</dbReference>
<comment type="similarity">
    <text evidence="2">Belongs to the Gfo/Idh/MocA family. Glycosyl hydrolase 109 subfamily.</text>
</comment>
<dbReference type="PANTHER" id="PTHR43818">
    <property type="entry name" value="BCDNA.GH03377"/>
    <property type="match status" value="1"/>
</dbReference>
<dbReference type="GO" id="GO:0016798">
    <property type="term" value="F:hydrolase activity, acting on glycosyl bonds"/>
    <property type="evidence" value="ECO:0007669"/>
    <property type="project" value="UniProtKB-KW"/>
</dbReference>
<dbReference type="InterPro" id="IPR036291">
    <property type="entry name" value="NAD(P)-bd_dom_sf"/>
</dbReference>
<dbReference type="InterPro" id="IPR049303">
    <property type="entry name" value="Glyco_hydro_109_C"/>
</dbReference>
<keyword evidence="4" id="KW-0520">NAD</keyword>
<keyword evidence="9" id="KW-1185">Reference proteome</keyword>
<proteinExistence type="inferred from homology"/>
<protein>
    <submittedName>
        <fullName evidence="8">Oxidoreductase family, NAD-binding Rossmann fold</fullName>
    </submittedName>
</protein>
<reference evidence="8 9" key="1">
    <citation type="submission" date="2017-02" db="EMBL/GenBank/DDBJ databases">
        <authorList>
            <person name="Peterson S.W."/>
        </authorList>
    </citation>
    <scope>NUCLEOTIDE SEQUENCE [LARGE SCALE GENOMIC DNA]</scope>
    <source>
        <strain evidence="8 9">DSM 22323</strain>
    </source>
</reference>
<feature type="domain" description="Glycosyl hydrolase 109 C-terminal" evidence="7">
    <location>
        <begin position="178"/>
        <end position="368"/>
    </location>
</feature>
<organism evidence="8 9">
    <name type="scientific">Soonwooa buanensis</name>
    <dbReference type="NCBI Taxonomy" id="619805"/>
    <lineage>
        <taxon>Bacteria</taxon>
        <taxon>Pseudomonadati</taxon>
        <taxon>Bacteroidota</taxon>
        <taxon>Flavobacteriia</taxon>
        <taxon>Flavobacteriales</taxon>
        <taxon>Weeksellaceae</taxon>
        <taxon>Chryseobacterium group</taxon>
        <taxon>Soonwooa</taxon>
    </lineage>
</organism>
<dbReference type="Proteomes" id="UP000191112">
    <property type="component" value="Unassembled WGS sequence"/>
</dbReference>
<dbReference type="EMBL" id="FUYZ01000005">
    <property type="protein sequence ID" value="SKB92090.1"/>
    <property type="molecule type" value="Genomic_DNA"/>
</dbReference>
<dbReference type="STRING" id="619805.SAMN05660477_01866"/>
<keyword evidence="3" id="KW-0378">Hydrolase</keyword>
<dbReference type="AlphaFoldDB" id="A0A1T5F7H2"/>
<accession>A0A1T5F7H2</accession>
<dbReference type="Pfam" id="PF01408">
    <property type="entry name" value="GFO_IDH_MocA"/>
    <property type="match status" value="1"/>
</dbReference>
<evidence type="ECO:0000313" key="8">
    <source>
        <dbReference type="EMBL" id="SKB92090.1"/>
    </source>
</evidence>
<keyword evidence="5" id="KW-0326">Glycosidase</keyword>
<evidence type="ECO:0000256" key="3">
    <source>
        <dbReference type="ARBA" id="ARBA00022801"/>
    </source>
</evidence>
<dbReference type="PANTHER" id="PTHR43818:SF1">
    <property type="entry name" value="GLYCOSYL HYDROLASE FAMILY 109 PROTEIN"/>
    <property type="match status" value="1"/>
</dbReference>
<dbReference type="Gene3D" id="3.30.360.10">
    <property type="entry name" value="Dihydrodipicolinate Reductase, domain 2"/>
    <property type="match status" value="1"/>
</dbReference>
<evidence type="ECO:0000259" key="6">
    <source>
        <dbReference type="Pfam" id="PF01408"/>
    </source>
</evidence>
<dbReference type="Gene3D" id="3.40.50.720">
    <property type="entry name" value="NAD(P)-binding Rossmann-like Domain"/>
    <property type="match status" value="1"/>
</dbReference>
<name>A0A1T5F7H2_9FLAO</name>
<evidence type="ECO:0000256" key="5">
    <source>
        <dbReference type="ARBA" id="ARBA00023295"/>
    </source>
</evidence>
<evidence type="ECO:0000259" key="7">
    <source>
        <dbReference type="Pfam" id="PF21252"/>
    </source>
</evidence>
<dbReference type="RefSeq" id="WP_079667108.1">
    <property type="nucleotide sequence ID" value="NZ_FUYZ01000005.1"/>
</dbReference>
<dbReference type="SUPFAM" id="SSF51735">
    <property type="entry name" value="NAD(P)-binding Rossmann-fold domains"/>
    <property type="match status" value="1"/>
</dbReference>